<name>A0A8J7G1E2_9BACL</name>
<feature type="transmembrane region" description="Helical" evidence="1">
    <location>
        <begin position="31"/>
        <end position="49"/>
    </location>
</feature>
<keyword evidence="3" id="KW-1185">Reference proteome</keyword>
<feature type="transmembrane region" description="Helical" evidence="1">
    <location>
        <begin position="7"/>
        <end position="25"/>
    </location>
</feature>
<reference evidence="2" key="1">
    <citation type="submission" date="2020-11" db="EMBL/GenBank/DDBJ databases">
        <title>Multidrug resistant novel bacterium Savagea serpentis sp. nov., isolated from the scats of a vine snake (Ahaetulla nasuta).</title>
        <authorList>
            <person name="Venkata Ramana V."/>
            <person name="Vikas Patil S."/>
            <person name="Yogita Lugani V."/>
        </authorList>
    </citation>
    <scope>NUCLEOTIDE SEQUENCE</scope>
    <source>
        <strain evidence="2">SN6</strain>
    </source>
</reference>
<evidence type="ECO:0000256" key="1">
    <source>
        <dbReference type="SAM" id="Phobius"/>
    </source>
</evidence>
<dbReference type="EMBL" id="JADKPV010000001">
    <property type="protein sequence ID" value="MBF4500380.1"/>
    <property type="molecule type" value="Genomic_DNA"/>
</dbReference>
<gene>
    <name evidence="2" type="ORF">IRY55_03300</name>
</gene>
<keyword evidence="1" id="KW-0812">Transmembrane</keyword>
<comment type="caution">
    <text evidence="2">The sequence shown here is derived from an EMBL/GenBank/DDBJ whole genome shotgun (WGS) entry which is preliminary data.</text>
</comment>
<keyword evidence="1" id="KW-1133">Transmembrane helix</keyword>
<dbReference type="Proteomes" id="UP000622653">
    <property type="component" value="Unassembled WGS sequence"/>
</dbReference>
<keyword evidence="1" id="KW-0472">Membrane</keyword>
<sequence>MYLLPAYFLGAFAVLAYVIIPSVIWRNSVVFILSLLAFISFLFFIRKTVIRKWLQRKGTLTIGQLKDCSVDQGIYFEQAGMWFNRVDALIEYTCSKGMKRQAKVRDYIYRHYATDYRSGQAVPIRYSTRFPRFIALDWSVQQKERAAAVRQAKQKRTRSQ</sequence>
<dbReference type="AlphaFoldDB" id="A0A8J7G1E2"/>
<proteinExistence type="predicted"/>
<accession>A0A8J7G1E2</accession>
<dbReference type="RefSeq" id="WP_194561821.1">
    <property type="nucleotide sequence ID" value="NZ_JADKPV010000001.1"/>
</dbReference>
<evidence type="ECO:0000313" key="3">
    <source>
        <dbReference type="Proteomes" id="UP000622653"/>
    </source>
</evidence>
<evidence type="ECO:0000313" key="2">
    <source>
        <dbReference type="EMBL" id="MBF4500380.1"/>
    </source>
</evidence>
<organism evidence="2 3">
    <name type="scientific">Savagea serpentis</name>
    <dbReference type="NCBI Taxonomy" id="2785297"/>
    <lineage>
        <taxon>Bacteria</taxon>
        <taxon>Bacillati</taxon>
        <taxon>Bacillota</taxon>
        <taxon>Bacilli</taxon>
        <taxon>Bacillales</taxon>
        <taxon>Caryophanaceae</taxon>
        <taxon>Savagea</taxon>
    </lineage>
</organism>
<protein>
    <submittedName>
        <fullName evidence="2">Uncharacterized protein</fullName>
    </submittedName>
</protein>